<dbReference type="KEGG" id="brh:RBRH_03511"/>
<accession>E5AVP1</accession>
<dbReference type="EMBL" id="FR687360">
    <property type="protein sequence ID" value="CBW77165.1"/>
    <property type="molecule type" value="Genomic_DNA"/>
</dbReference>
<sequence>MAYADNIPLAIDNNATVCATHRRDDTGEYRRSDYAPATVSAALDSVA</sequence>
<dbReference type="HOGENOM" id="CLU_3165690_0_0_4"/>
<organism evidence="1 2">
    <name type="scientific">Mycetohabitans rhizoxinica (strain DSM 19002 / CIP 109453 / HKI 454)</name>
    <name type="common">Paraburkholderia rhizoxinica</name>
    <dbReference type="NCBI Taxonomy" id="882378"/>
    <lineage>
        <taxon>Bacteria</taxon>
        <taxon>Pseudomonadati</taxon>
        <taxon>Pseudomonadota</taxon>
        <taxon>Betaproteobacteria</taxon>
        <taxon>Burkholderiales</taxon>
        <taxon>Burkholderiaceae</taxon>
        <taxon>Mycetohabitans</taxon>
    </lineage>
</organism>
<dbReference type="AlphaFoldDB" id="E5AVP1"/>
<evidence type="ECO:0000313" key="2">
    <source>
        <dbReference type="Proteomes" id="UP000007437"/>
    </source>
</evidence>
<keyword evidence="1" id="KW-0614">Plasmid</keyword>
<geneLocation type="plasmid" evidence="1 2">
    <name>pBRH01</name>
</geneLocation>
<dbReference type="Proteomes" id="UP000007437">
    <property type="component" value="Plasmid pBRH01"/>
</dbReference>
<protein>
    <submittedName>
        <fullName evidence="1">Uncharacterized protein</fullName>
    </submittedName>
</protein>
<proteinExistence type="predicted"/>
<gene>
    <name evidence="1" type="ordered locus">RBRH_03511</name>
</gene>
<evidence type="ECO:0000313" key="1">
    <source>
        <dbReference type="EMBL" id="CBW77165.1"/>
    </source>
</evidence>
<name>E5AVP1_MYCRK</name>
<reference evidence="1 2" key="1">
    <citation type="journal article" date="2011" name="J. Bacteriol.">
        <title>Complete genome sequence of Burkholderia rhizoxinica, an endosymbiont of Rhizopus microsporus.</title>
        <authorList>
            <person name="Lackner G."/>
            <person name="Moebius N."/>
            <person name="Partida-Martinez L."/>
            <person name="Hertweck C."/>
        </authorList>
    </citation>
    <scope>NUCLEOTIDE SEQUENCE [LARGE SCALE GENOMIC DNA]</scope>
    <source>
        <strain evidence="2">DSM 19002 / CIP 109453 / HKI 454</strain>
        <plasmid evidence="1 2">pBRH01</plasmid>
    </source>
</reference>